<dbReference type="Gene3D" id="3.40.720.10">
    <property type="entry name" value="Alkaline Phosphatase, subunit A"/>
    <property type="match status" value="1"/>
</dbReference>
<dbReference type="Proteomes" id="UP001597012">
    <property type="component" value="Unassembled WGS sequence"/>
</dbReference>
<dbReference type="PANTHER" id="PTHR10151">
    <property type="entry name" value="ECTONUCLEOTIDE PYROPHOSPHATASE/PHOSPHODIESTERASE"/>
    <property type="match status" value="1"/>
</dbReference>
<evidence type="ECO:0000313" key="1">
    <source>
        <dbReference type="EMBL" id="MFD0797920.1"/>
    </source>
</evidence>
<dbReference type="InterPro" id="IPR017850">
    <property type="entry name" value="Alkaline_phosphatase_core_sf"/>
</dbReference>
<keyword evidence="2" id="KW-1185">Reference proteome</keyword>
<dbReference type="SUPFAM" id="SSF53649">
    <property type="entry name" value="Alkaline phosphatase-like"/>
    <property type="match status" value="1"/>
</dbReference>
<dbReference type="InterPro" id="IPR002591">
    <property type="entry name" value="Phosphodiest/P_Trfase"/>
</dbReference>
<reference evidence="2" key="1">
    <citation type="journal article" date="2019" name="Int. J. Syst. Evol. Microbiol.">
        <title>The Global Catalogue of Microorganisms (GCM) 10K type strain sequencing project: providing services to taxonomists for standard genome sequencing and annotation.</title>
        <authorList>
            <consortium name="The Broad Institute Genomics Platform"/>
            <consortium name="The Broad Institute Genome Sequencing Center for Infectious Disease"/>
            <person name="Wu L."/>
            <person name="Ma J."/>
        </authorList>
    </citation>
    <scope>NUCLEOTIDE SEQUENCE [LARGE SCALE GENOMIC DNA]</scope>
    <source>
        <strain evidence="2">CCUG 61948</strain>
    </source>
</reference>
<gene>
    <name evidence="1" type="ORF">ACFQZJ_10640</name>
</gene>
<dbReference type="PANTHER" id="PTHR10151:SF120">
    <property type="entry name" value="BIS(5'-ADENOSYL)-TRIPHOSPHATASE"/>
    <property type="match status" value="1"/>
</dbReference>
<evidence type="ECO:0000313" key="2">
    <source>
        <dbReference type="Proteomes" id="UP001597012"/>
    </source>
</evidence>
<accession>A0ABW3B4B4</accession>
<dbReference type="RefSeq" id="WP_379934410.1">
    <property type="nucleotide sequence ID" value="NZ_JBHTHY010000006.1"/>
</dbReference>
<comment type="caution">
    <text evidence="1">The sequence shown here is derived from an EMBL/GenBank/DDBJ whole genome shotgun (WGS) entry which is preliminary data.</text>
</comment>
<sequence length="409" mass="46136">MNWKIGLQFIIILAISQLLSGQGKTPKVVFVIVDGISADVIEHVSTPNLDAIAAKGGYTRAVMGGKRDGYSQTPTISAVGYNSLLTGTWVNKHNVLGNDIKAPNYNYWTLFRFVDAYKPKLKTAIFSTWLDNRTKLIGEGLAETGNIQLDYHFDGFELDTIAFPNSEDRFLRIDEHVITEASRYIKADSPDLSWVYLQHTDNMGHQYGDSPQFHEAVLQMDDQIGRLWKAILYRKERHNEDWQLYITTDHGRDKETGKGHGGQSDRERLIWIVTNTKNLNSYFTEKKPGIVAIAPTILREMHIRPTKAQLWEMDGIPLTGKISLANLQAVRQDNTLHLTWDSYANKGKLNVYLTTTNTFSEGGKDTYLKMGRVDLSAGKAKIDISGLPASFYKVVLEGKYNSVNTWVVD</sequence>
<proteinExistence type="predicted"/>
<protein>
    <submittedName>
        <fullName evidence="1">Alkaline phosphatase family protein</fullName>
    </submittedName>
</protein>
<dbReference type="EMBL" id="JBHTHY010000006">
    <property type="protein sequence ID" value="MFD0797920.1"/>
    <property type="molecule type" value="Genomic_DNA"/>
</dbReference>
<organism evidence="1 2">
    <name type="scientific">Maribacter chungangensis</name>
    <dbReference type="NCBI Taxonomy" id="1069117"/>
    <lineage>
        <taxon>Bacteria</taxon>
        <taxon>Pseudomonadati</taxon>
        <taxon>Bacteroidota</taxon>
        <taxon>Flavobacteriia</taxon>
        <taxon>Flavobacteriales</taxon>
        <taxon>Flavobacteriaceae</taxon>
        <taxon>Maribacter</taxon>
    </lineage>
</organism>
<dbReference type="Pfam" id="PF01663">
    <property type="entry name" value="Phosphodiest"/>
    <property type="match status" value="1"/>
</dbReference>
<name>A0ABW3B4B4_9FLAO</name>